<dbReference type="InterPro" id="IPR050296">
    <property type="entry name" value="Antp_homeobox"/>
</dbReference>
<dbReference type="PANTHER" id="PTHR45659">
    <property type="entry name" value="HOMEOBOX PROTEIN HOX"/>
    <property type="match status" value="1"/>
</dbReference>
<feature type="region of interest" description="Disordered" evidence="10">
    <location>
        <begin position="230"/>
        <end position="255"/>
    </location>
</feature>
<keyword evidence="5 7" id="KW-0371">Homeobox</keyword>
<evidence type="ECO:0000256" key="10">
    <source>
        <dbReference type="SAM" id="MobiDB-lite"/>
    </source>
</evidence>
<feature type="region of interest" description="Disordered" evidence="10">
    <location>
        <begin position="99"/>
        <end position="123"/>
    </location>
</feature>
<sequence>MTSTAAYYSMQLPTSLPSDYSKATALDMTNHYYSEHSKYSSPPAAESNPYSMPSLPSGDNPGLVAQAAMFPRFPIYDIPKPGYEPENLSTTEAFMRSYSSGGSNVSHSNPYSPQERLHPSVHPQNSRVIPPGAYPSPQSVMSNSNPGGVPIFPWMRSNISDLTGYEQKRTRQTYTRYQTLELEKEFHYNRYLTRRRRIEIAHTLGLTERQIKIWFQNRRMKWKKENNIAKLTGPNQKLDLPNKSEPDSPQSGSLD</sequence>
<evidence type="ECO:0000313" key="13">
    <source>
        <dbReference type="Proteomes" id="UP000593567"/>
    </source>
</evidence>
<dbReference type="PRINTS" id="PR00031">
    <property type="entry name" value="HTHREPRESSR"/>
</dbReference>
<dbReference type="GO" id="GO:0000981">
    <property type="term" value="F:DNA-binding transcription factor activity, RNA polymerase II-specific"/>
    <property type="evidence" value="ECO:0007669"/>
    <property type="project" value="InterPro"/>
</dbReference>
<evidence type="ECO:0000313" key="12">
    <source>
        <dbReference type="EMBL" id="KAF6022408.1"/>
    </source>
</evidence>
<organism evidence="12 13">
    <name type="scientific">Bugula neritina</name>
    <name type="common">Brown bryozoan</name>
    <name type="synonym">Sertularia neritina</name>
    <dbReference type="NCBI Taxonomy" id="10212"/>
    <lineage>
        <taxon>Eukaryota</taxon>
        <taxon>Metazoa</taxon>
        <taxon>Spiralia</taxon>
        <taxon>Lophotrochozoa</taxon>
        <taxon>Bryozoa</taxon>
        <taxon>Gymnolaemata</taxon>
        <taxon>Cheilostomatida</taxon>
        <taxon>Flustrina</taxon>
        <taxon>Buguloidea</taxon>
        <taxon>Bugulidae</taxon>
        <taxon>Bugula</taxon>
    </lineage>
</organism>
<dbReference type="SMART" id="SM00389">
    <property type="entry name" value="HOX"/>
    <property type="match status" value="1"/>
</dbReference>
<dbReference type="InterPro" id="IPR017995">
    <property type="entry name" value="Homeobox_antennapedia"/>
</dbReference>
<evidence type="ECO:0000256" key="1">
    <source>
        <dbReference type="ARBA" id="ARBA00004123"/>
    </source>
</evidence>
<dbReference type="PROSITE" id="PS00027">
    <property type="entry name" value="HOMEOBOX_1"/>
    <property type="match status" value="1"/>
</dbReference>
<comment type="subcellular location">
    <subcellularLocation>
        <location evidence="1 7 8">Nucleus</location>
    </subcellularLocation>
</comment>
<dbReference type="FunFam" id="1.10.10.60:FF:000017">
    <property type="entry name" value="Homeobox protein antennapedia"/>
    <property type="match status" value="1"/>
</dbReference>
<dbReference type="CDD" id="cd00086">
    <property type="entry name" value="homeodomain"/>
    <property type="match status" value="1"/>
</dbReference>
<dbReference type="PANTHER" id="PTHR45659:SF4">
    <property type="entry name" value="HOMEOBOX PROTEIN ABDOMINAL-A"/>
    <property type="match status" value="1"/>
</dbReference>
<dbReference type="OrthoDB" id="6159439at2759"/>
<dbReference type="PROSITE" id="PS50071">
    <property type="entry name" value="HOMEOBOX_2"/>
    <property type="match status" value="1"/>
</dbReference>
<dbReference type="GO" id="GO:0000978">
    <property type="term" value="F:RNA polymerase II cis-regulatory region sequence-specific DNA binding"/>
    <property type="evidence" value="ECO:0007669"/>
    <property type="project" value="TreeGrafter"/>
</dbReference>
<feature type="DNA-binding region" description="Homeobox" evidence="7">
    <location>
        <begin position="167"/>
        <end position="226"/>
    </location>
</feature>
<dbReference type="GO" id="GO:0005634">
    <property type="term" value="C:nucleus"/>
    <property type="evidence" value="ECO:0007669"/>
    <property type="project" value="UniProtKB-SubCell"/>
</dbReference>
<feature type="region of interest" description="Disordered" evidence="10">
    <location>
        <begin position="34"/>
        <end position="58"/>
    </location>
</feature>
<evidence type="ECO:0000256" key="7">
    <source>
        <dbReference type="PROSITE-ProRule" id="PRU00108"/>
    </source>
</evidence>
<dbReference type="InterPro" id="IPR009057">
    <property type="entry name" value="Homeodomain-like_sf"/>
</dbReference>
<feature type="compositionally biased region" description="Low complexity" evidence="10">
    <location>
        <begin position="99"/>
        <end position="109"/>
    </location>
</feature>
<dbReference type="InterPro" id="IPR001356">
    <property type="entry name" value="HD"/>
</dbReference>
<evidence type="ECO:0000256" key="5">
    <source>
        <dbReference type="ARBA" id="ARBA00023155"/>
    </source>
</evidence>
<dbReference type="PRINTS" id="PR00025">
    <property type="entry name" value="ANTENNAPEDIA"/>
</dbReference>
<accession>A0A7J7JAL5</accession>
<comment type="caution">
    <text evidence="12">The sequence shown here is derived from an EMBL/GenBank/DDBJ whole genome shotgun (WGS) entry which is preliminary data.</text>
</comment>
<evidence type="ECO:0000256" key="9">
    <source>
        <dbReference type="RuleBase" id="RU004442"/>
    </source>
</evidence>
<evidence type="ECO:0000256" key="3">
    <source>
        <dbReference type="ARBA" id="ARBA00022473"/>
    </source>
</evidence>
<dbReference type="GO" id="GO:0009952">
    <property type="term" value="P:anterior/posterior pattern specification"/>
    <property type="evidence" value="ECO:0007669"/>
    <property type="project" value="TreeGrafter"/>
</dbReference>
<dbReference type="AlphaFoldDB" id="A0A7J7JAL5"/>
<dbReference type="EMBL" id="VXIV02002854">
    <property type="protein sequence ID" value="KAF6022408.1"/>
    <property type="molecule type" value="Genomic_DNA"/>
</dbReference>
<feature type="domain" description="Homeobox" evidence="11">
    <location>
        <begin position="165"/>
        <end position="225"/>
    </location>
</feature>
<dbReference type="Pfam" id="PF00046">
    <property type="entry name" value="Homeodomain"/>
    <property type="match status" value="1"/>
</dbReference>
<keyword evidence="3" id="KW-0217">Developmental protein</keyword>
<evidence type="ECO:0000259" key="11">
    <source>
        <dbReference type="PROSITE" id="PS50071"/>
    </source>
</evidence>
<dbReference type="InterPro" id="IPR020479">
    <property type="entry name" value="HD_metazoa"/>
</dbReference>
<dbReference type="InterPro" id="IPR001827">
    <property type="entry name" value="Homeobox_Antennapedia_CS"/>
</dbReference>
<dbReference type="Gene3D" id="1.10.10.60">
    <property type="entry name" value="Homeodomain-like"/>
    <property type="match status" value="1"/>
</dbReference>
<dbReference type="PROSITE" id="PS00032">
    <property type="entry name" value="ANTENNAPEDIA"/>
    <property type="match status" value="1"/>
</dbReference>
<name>A0A7J7JAL5_BUGNE</name>
<evidence type="ECO:0000256" key="4">
    <source>
        <dbReference type="ARBA" id="ARBA00023125"/>
    </source>
</evidence>
<dbReference type="InterPro" id="IPR000047">
    <property type="entry name" value="HTH_motif"/>
</dbReference>
<evidence type="ECO:0000256" key="2">
    <source>
        <dbReference type="ARBA" id="ARBA00009107"/>
    </source>
</evidence>
<dbReference type="Proteomes" id="UP000593567">
    <property type="component" value="Unassembled WGS sequence"/>
</dbReference>
<evidence type="ECO:0000256" key="8">
    <source>
        <dbReference type="RuleBase" id="RU000682"/>
    </source>
</evidence>
<keyword evidence="6 7" id="KW-0539">Nucleus</keyword>
<keyword evidence="4 7" id="KW-0238">DNA-binding</keyword>
<protein>
    <submittedName>
        <fullName evidence="12">HOXA7</fullName>
    </submittedName>
</protein>
<dbReference type="PRINTS" id="PR00024">
    <property type="entry name" value="HOMEOBOX"/>
</dbReference>
<gene>
    <name evidence="12" type="ORF">EB796_019288</name>
</gene>
<keyword evidence="13" id="KW-1185">Reference proteome</keyword>
<proteinExistence type="inferred from homology"/>
<dbReference type="InterPro" id="IPR017970">
    <property type="entry name" value="Homeobox_CS"/>
</dbReference>
<comment type="similarity">
    <text evidence="2 9">Belongs to the Antp homeobox family.</text>
</comment>
<reference evidence="12" key="1">
    <citation type="submission" date="2020-06" db="EMBL/GenBank/DDBJ databases">
        <title>Draft genome of Bugula neritina, a colonial animal packing powerful symbionts and potential medicines.</title>
        <authorList>
            <person name="Rayko M."/>
        </authorList>
    </citation>
    <scope>NUCLEOTIDE SEQUENCE [LARGE SCALE GENOMIC DNA]</scope>
    <source>
        <strain evidence="12">Kwan_BN1</strain>
    </source>
</reference>
<evidence type="ECO:0000256" key="6">
    <source>
        <dbReference type="ARBA" id="ARBA00023242"/>
    </source>
</evidence>
<dbReference type="SUPFAM" id="SSF46689">
    <property type="entry name" value="Homeodomain-like"/>
    <property type="match status" value="1"/>
</dbReference>